<dbReference type="InterPro" id="IPR004358">
    <property type="entry name" value="Sig_transdc_His_kin-like_C"/>
</dbReference>
<keyword evidence="9" id="KW-0812">Transmembrane</keyword>
<keyword evidence="3" id="KW-0597">Phosphoprotein</keyword>
<dbReference type="Pfam" id="PF00512">
    <property type="entry name" value="HisKA"/>
    <property type="match status" value="1"/>
</dbReference>
<reference evidence="11" key="1">
    <citation type="submission" date="2019-04" db="EMBL/GenBank/DDBJ databases">
        <authorList>
            <consortium name="Science for Life Laboratories"/>
        </authorList>
    </citation>
    <scope>NUCLEOTIDE SEQUENCE</scope>
    <source>
        <strain evidence="11">MBLW1</strain>
    </source>
</reference>
<dbReference type="InterPro" id="IPR036890">
    <property type="entry name" value="HATPase_C_sf"/>
</dbReference>
<dbReference type="EC" id="2.7.13.3" evidence="2"/>
<dbReference type="PRINTS" id="PR00344">
    <property type="entry name" value="BCTRLSENSOR"/>
</dbReference>
<evidence type="ECO:0000256" key="8">
    <source>
        <dbReference type="ARBA" id="ARBA00023012"/>
    </source>
</evidence>
<evidence type="ECO:0000256" key="2">
    <source>
        <dbReference type="ARBA" id="ARBA00012438"/>
    </source>
</evidence>
<evidence type="ECO:0000256" key="4">
    <source>
        <dbReference type="ARBA" id="ARBA00022679"/>
    </source>
</evidence>
<evidence type="ECO:0000259" key="10">
    <source>
        <dbReference type="PROSITE" id="PS50109"/>
    </source>
</evidence>
<dbReference type="Gene3D" id="3.30.565.10">
    <property type="entry name" value="Histidine kinase-like ATPase, C-terminal domain"/>
    <property type="match status" value="1"/>
</dbReference>
<feature type="domain" description="Histidine kinase" evidence="10">
    <location>
        <begin position="132"/>
        <end position="345"/>
    </location>
</feature>
<dbReference type="CDD" id="cd00082">
    <property type="entry name" value="HisKA"/>
    <property type="match status" value="1"/>
</dbReference>
<dbReference type="SUPFAM" id="SSF55874">
    <property type="entry name" value="ATPase domain of HSP90 chaperone/DNA topoisomerase II/histidine kinase"/>
    <property type="match status" value="1"/>
</dbReference>
<evidence type="ECO:0000256" key="9">
    <source>
        <dbReference type="SAM" id="Phobius"/>
    </source>
</evidence>
<sequence>MGSLLSRSPLAGAIVLVVVVFLVDLSLPLGVASAVPYTFAVLLALKARSPWAAPVIAAVCGVLTFAKMGIVPERGSTEMWKVITNRCLAIFAIGMTTLLGILRRQAEQRAHEHEASLAHLGRLSLLGQIAAGLAHELNQPLAAISLQADLANRFAEQCDSASPELTAALLEITQQSGRAADIIRSVRRLARRTEPKYETIPLNELVAFVVQLCDWQARRKGIQLLAHPSSDAPMWIGDRTQIEQVLLNLVQNAMDATTERPSTARIVTISVTRSDDAVRIRVRDSGTGVREPERLFQQFYTTKPDGMGLGLSLSRSLMEYQGGKLELIQTSADGSEFAMIFPRNSDEE</sequence>
<dbReference type="KEGG" id="tim:GMBLW1_29820"/>
<organism evidence="11">
    <name type="scientific">Tuwongella immobilis</name>
    <dbReference type="NCBI Taxonomy" id="692036"/>
    <lineage>
        <taxon>Bacteria</taxon>
        <taxon>Pseudomonadati</taxon>
        <taxon>Planctomycetota</taxon>
        <taxon>Planctomycetia</taxon>
        <taxon>Gemmatales</taxon>
        <taxon>Gemmataceae</taxon>
        <taxon>Tuwongella</taxon>
    </lineage>
</organism>
<comment type="catalytic activity">
    <reaction evidence="1">
        <text>ATP + protein L-histidine = ADP + protein N-phospho-L-histidine.</text>
        <dbReference type="EC" id="2.7.13.3"/>
    </reaction>
</comment>
<dbReference type="Gene3D" id="1.10.287.130">
    <property type="match status" value="1"/>
</dbReference>
<dbReference type="PANTHER" id="PTHR43065">
    <property type="entry name" value="SENSOR HISTIDINE KINASE"/>
    <property type="match status" value="1"/>
</dbReference>
<dbReference type="PROSITE" id="PS50109">
    <property type="entry name" value="HIS_KIN"/>
    <property type="match status" value="1"/>
</dbReference>
<keyword evidence="12" id="KW-1185">Reference proteome</keyword>
<keyword evidence="6 11" id="KW-0418">Kinase</keyword>
<dbReference type="InParanoid" id="A0A6C2YHH6"/>
<dbReference type="GO" id="GO:0005524">
    <property type="term" value="F:ATP binding"/>
    <property type="evidence" value="ECO:0007669"/>
    <property type="project" value="UniProtKB-KW"/>
</dbReference>
<dbReference type="AlphaFoldDB" id="A0A6C2YHH6"/>
<dbReference type="FunCoup" id="A0A6C2YHH6">
    <property type="interactions" value="107"/>
</dbReference>
<dbReference type="InterPro" id="IPR003594">
    <property type="entry name" value="HATPase_dom"/>
</dbReference>
<keyword evidence="9" id="KW-0472">Membrane</keyword>
<dbReference type="SMART" id="SM00387">
    <property type="entry name" value="HATPase_c"/>
    <property type="match status" value="1"/>
</dbReference>
<dbReference type="Pfam" id="PF02518">
    <property type="entry name" value="HATPase_c"/>
    <property type="match status" value="1"/>
</dbReference>
<feature type="transmembrane region" description="Helical" evidence="9">
    <location>
        <begin position="50"/>
        <end position="71"/>
    </location>
</feature>
<dbReference type="Proteomes" id="UP000464378">
    <property type="component" value="Chromosome"/>
</dbReference>
<evidence type="ECO:0000313" key="12">
    <source>
        <dbReference type="Proteomes" id="UP000464378"/>
    </source>
</evidence>
<keyword evidence="7" id="KW-0067">ATP-binding</keyword>
<evidence type="ECO:0000256" key="7">
    <source>
        <dbReference type="ARBA" id="ARBA00022840"/>
    </source>
</evidence>
<dbReference type="InterPro" id="IPR003661">
    <property type="entry name" value="HisK_dim/P_dom"/>
</dbReference>
<keyword evidence="9" id="KW-1133">Transmembrane helix</keyword>
<evidence type="ECO:0000256" key="6">
    <source>
        <dbReference type="ARBA" id="ARBA00022777"/>
    </source>
</evidence>
<evidence type="ECO:0000256" key="1">
    <source>
        <dbReference type="ARBA" id="ARBA00000085"/>
    </source>
</evidence>
<gene>
    <name evidence="11" type="ORF">GMBLW1_29820</name>
</gene>
<keyword evidence="5" id="KW-0547">Nucleotide-binding</keyword>
<proteinExistence type="predicted"/>
<evidence type="ECO:0000313" key="11">
    <source>
        <dbReference type="EMBL" id="VIP00978.1"/>
    </source>
</evidence>
<protein>
    <recommendedName>
        <fullName evidence="2">histidine kinase</fullName>
        <ecNumber evidence="2">2.7.13.3</ecNumber>
    </recommendedName>
</protein>
<evidence type="ECO:0000256" key="5">
    <source>
        <dbReference type="ARBA" id="ARBA00022741"/>
    </source>
</evidence>
<feature type="transmembrane region" description="Helical" evidence="9">
    <location>
        <begin position="83"/>
        <end position="102"/>
    </location>
</feature>
<keyword evidence="4" id="KW-0808">Transferase</keyword>
<accession>A0A6C2YHH6</accession>
<evidence type="ECO:0000256" key="3">
    <source>
        <dbReference type="ARBA" id="ARBA00022553"/>
    </source>
</evidence>
<dbReference type="SMART" id="SM00388">
    <property type="entry name" value="HisKA"/>
    <property type="match status" value="1"/>
</dbReference>
<dbReference type="EMBL" id="LR586016">
    <property type="protein sequence ID" value="VIP00978.1"/>
    <property type="molecule type" value="Genomic_DNA"/>
</dbReference>
<dbReference type="RefSeq" id="WP_162656160.1">
    <property type="nucleotide sequence ID" value="NZ_LR593887.1"/>
</dbReference>
<dbReference type="InterPro" id="IPR036097">
    <property type="entry name" value="HisK_dim/P_sf"/>
</dbReference>
<keyword evidence="8" id="KW-0902">Two-component regulatory system</keyword>
<name>A0A6C2YHH6_9BACT</name>
<dbReference type="InterPro" id="IPR005467">
    <property type="entry name" value="His_kinase_dom"/>
</dbReference>
<dbReference type="SUPFAM" id="SSF47384">
    <property type="entry name" value="Homodimeric domain of signal transducing histidine kinase"/>
    <property type="match status" value="1"/>
</dbReference>
<dbReference type="PANTHER" id="PTHR43065:SF10">
    <property type="entry name" value="PEROXIDE STRESS-ACTIVATED HISTIDINE KINASE MAK3"/>
    <property type="match status" value="1"/>
</dbReference>
<dbReference type="GO" id="GO:0000155">
    <property type="term" value="F:phosphorelay sensor kinase activity"/>
    <property type="evidence" value="ECO:0007669"/>
    <property type="project" value="InterPro"/>
</dbReference>
<dbReference type="EMBL" id="LR593887">
    <property type="protein sequence ID" value="VTR97374.1"/>
    <property type="molecule type" value="Genomic_DNA"/>
</dbReference>